<accession>A0A173XWS3</accession>
<protein>
    <recommendedName>
        <fullName evidence="3">TnpV protein</fullName>
    </recommendedName>
</protein>
<name>A0A173XWS3_FLAPL</name>
<sequence>MSKPNINLKYREQDGMMLPDLQISNISEADQPLGRYGRMALEYLRENHPERFTTLKMDGSLMEIMHRVQDEATEKIEALTQQMLQQEPLPQTEDIMERTRHLNSLKLMAEETVLQSVVLIPR</sequence>
<evidence type="ECO:0008006" key="3">
    <source>
        <dbReference type="Google" id="ProtNLM"/>
    </source>
</evidence>
<dbReference type="EMBL" id="CYZT01000002">
    <property type="protein sequence ID" value="CUN54878.1"/>
    <property type="molecule type" value="Genomic_DNA"/>
</dbReference>
<dbReference type="Proteomes" id="UP000095746">
    <property type="component" value="Unassembled WGS sequence"/>
</dbReference>
<gene>
    <name evidence="1" type="ORF">ERS852411_00075</name>
</gene>
<reference evidence="1 2" key="1">
    <citation type="submission" date="2015-09" db="EMBL/GenBank/DDBJ databases">
        <authorList>
            <consortium name="Pathogen Informatics"/>
        </authorList>
    </citation>
    <scope>NUCLEOTIDE SEQUENCE [LARGE SCALE GENOMIC DNA]</scope>
    <source>
        <strain evidence="1 2">2789STDY5608854</strain>
    </source>
</reference>
<dbReference type="Pfam" id="PF14198">
    <property type="entry name" value="TnpV"/>
    <property type="match status" value="1"/>
</dbReference>
<evidence type="ECO:0000313" key="1">
    <source>
        <dbReference type="EMBL" id="CUN54878.1"/>
    </source>
</evidence>
<organism evidence="1 2">
    <name type="scientific">Flavonifractor plautii</name>
    <name type="common">Fusobacterium plautii</name>
    <dbReference type="NCBI Taxonomy" id="292800"/>
    <lineage>
        <taxon>Bacteria</taxon>
        <taxon>Bacillati</taxon>
        <taxon>Bacillota</taxon>
        <taxon>Clostridia</taxon>
        <taxon>Eubacteriales</taxon>
        <taxon>Oscillospiraceae</taxon>
        <taxon>Flavonifractor</taxon>
    </lineage>
</organism>
<dbReference type="AlphaFoldDB" id="A0A173XWS3"/>
<dbReference type="InterPro" id="IPR026989">
    <property type="entry name" value="TnpV"/>
</dbReference>
<evidence type="ECO:0000313" key="2">
    <source>
        <dbReference type="Proteomes" id="UP000095746"/>
    </source>
</evidence>
<proteinExistence type="predicted"/>